<feature type="domain" description="Dockerin" evidence="1">
    <location>
        <begin position="122"/>
        <end position="187"/>
    </location>
</feature>
<accession>A0A1F2PAQ0</accession>
<reference evidence="2" key="1">
    <citation type="submission" date="2016-05" db="EMBL/GenBank/DDBJ databases">
        <title>Microbial consortia oxidize butane by reversing methanogenesis.</title>
        <authorList>
            <person name="Laso-Perez R."/>
            <person name="Richter M."/>
            <person name="Wegener G."/>
            <person name="Musat F."/>
        </authorList>
    </citation>
    <scope>NUCLEOTIDE SEQUENCE [LARGE SCALE GENOMIC DNA]</scope>
    <source>
        <strain evidence="2">BOX2</strain>
    </source>
</reference>
<dbReference type="Pfam" id="PF00404">
    <property type="entry name" value="Dockerin_1"/>
    <property type="match status" value="1"/>
</dbReference>
<evidence type="ECO:0000313" key="2">
    <source>
        <dbReference type="EMBL" id="OFV68323.1"/>
    </source>
</evidence>
<proteinExistence type="predicted"/>
<dbReference type="SUPFAM" id="SSF63446">
    <property type="entry name" value="Type I dockerin domain"/>
    <property type="match status" value="1"/>
</dbReference>
<comment type="caution">
    <text evidence="2">The sequence shown here is derived from an EMBL/GenBank/DDBJ whole genome shotgun (WGS) entry which is preliminary data.</text>
</comment>
<dbReference type="GO" id="GO:0004553">
    <property type="term" value="F:hydrolase activity, hydrolyzing O-glycosyl compounds"/>
    <property type="evidence" value="ECO:0007669"/>
    <property type="project" value="InterPro"/>
</dbReference>
<gene>
    <name evidence="2" type="ORF">SCAL_000963</name>
</gene>
<dbReference type="STRING" id="1838285.SCAL_000963"/>
<dbReference type="AlphaFoldDB" id="A0A1F2PAQ0"/>
<dbReference type="Proteomes" id="UP000186940">
    <property type="component" value="Unassembled WGS sequence"/>
</dbReference>
<dbReference type="PROSITE" id="PS00448">
    <property type="entry name" value="CLOS_CELLULOSOME_RPT"/>
    <property type="match status" value="1"/>
</dbReference>
<dbReference type="InterPro" id="IPR036439">
    <property type="entry name" value="Dockerin_dom_sf"/>
</dbReference>
<dbReference type="InterPro" id="IPR018247">
    <property type="entry name" value="EF_Hand_1_Ca_BS"/>
</dbReference>
<protein>
    <recommendedName>
        <fullName evidence="1">Dockerin domain-containing protein</fullName>
    </recommendedName>
</protein>
<keyword evidence="3" id="KW-1185">Reference proteome</keyword>
<dbReference type="InterPro" id="IPR016134">
    <property type="entry name" value="Dockerin_dom"/>
</dbReference>
<sequence length="191" mass="20579">MKRFKRGAVLLSLLLTIILSGVMIGIADDAPPPPNKFYGNVSLNGEPAPVGIVINAHIDGELRGSVEVTTPGKYGDNLNYLVVNGSAADDGKMIEFYVNGVRANETAVWYSMAPPRKLDLSVEGVCGDLNSDGEINMTDLYLLLKHVGNHGDYEAIADVNCDGSVNMGDVILLLNHVNNPEIYRLTCCEET</sequence>
<dbReference type="GO" id="GO:0000272">
    <property type="term" value="P:polysaccharide catabolic process"/>
    <property type="evidence" value="ECO:0007669"/>
    <property type="project" value="InterPro"/>
</dbReference>
<dbReference type="EMBL" id="LYOS01000002">
    <property type="protein sequence ID" value="OFV68323.1"/>
    <property type="molecule type" value="Genomic_DNA"/>
</dbReference>
<dbReference type="InterPro" id="IPR002105">
    <property type="entry name" value="Dockerin_1_rpt"/>
</dbReference>
<dbReference type="Gene3D" id="1.10.1330.10">
    <property type="entry name" value="Dockerin domain"/>
    <property type="match status" value="1"/>
</dbReference>
<evidence type="ECO:0000259" key="1">
    <source>
        <dbReference type="PROSITE" id="PS51766"/>
    </source>
</evidence>
<dbReference type="PROSITE" id="PS51766">
    <property type="entry name" value="DOCKERIN"/>
    <property type="match status" value="1"/>
</dbReference>
<name>A0A1F2PAQ0_9EURY</name>
<dbReference type="CDD" id="cd14256">
    <property type="entry name" value="Dockerin_I"/>
    <property type="match status" value="1"/>
</dbReference>
<organism evidence="2 3">
    <name type="scientific">Candidatus Syntropharchaeum caldarium</name>
    <dbReference type="NCBI Taxonomy" id="1838285"/>
    <lineage>
        <taxon>Archaea</taxon>
        <taxon>Methanobacteriati</taxon>
        <taxon>Methanobacteriota</taxon>
        <taxon>Stenosarchaea group</taxon>
        <taxon>Methanomicrobia</taxon>
        <taxon>Methanosarcinales</taxon>
        <taxon>ANME-2 cluster</taxon>
        <taxon>Candidatus Syntropharchaeum</taxon>
    </lineage>
</organism>
<dbReference type="PROSITE" id="PS00018">
    <property type="entry name" value="EF_HAND_1"/>
    <property type="match status" value="2"/>
</dbReference>
<evidence type="ECO:0000313" key="3">
    <source>
        <dbReference type="Proteomes" id="UP000186940"/>
    </source>
</evidence>